<keyword evidence="4" id="KW-0067">ATP-binding</keyword>
<dbReference type="PANTHER" id="PTHR13710:SF105">
    <property type="entry name" value="ATP-DEPENDENT DNA HELICASE Q1"/>
    <property type="match status" value="1"/>
</dbReference>
<dbReference type="Pfam" id="PF00270">
    <property type="entry name" value="DEAD"/>
    <property type="match status" value="1"/>
</dbReference>
<accession>A0A4R7FMD7</accession>
<dbReference type="GO" id="GO:0043590">
    <property type="term" value="C:bacterial nucleoid"/>
    <property type="evidence" value="ECO:0007669"/>
    <property type="project" value="TreeGrafter"/>
</dbReference>
<dbReference type="SMART" id="SM00490">
    <property type="entry name" value="HELICc"/>
    <property type="match status" value="1"/>
</dbReference>
<evidence type="ECO:0000313" key="12">
    <source>
        <dbReference type="Proteomes" id="UP000295344"/>
    </source>
</evidence>
<dbReference type="SUPFAM" id="SSF52540">
    <property type="entry name" value="P-loop containing nucleoside triphosphate hydrolases"/>
    <property type="match status" value="1"/>
</dbReference>
<comment type="similarity">
    <text evidence="1">Belongs to the helicase family. RecQ subfamily.</text>
</comment>
<comment type="catalytic activity">
    <reaction evidence="7">
        <text>Couples ATP hydrolysis with the unwinding of duplex DNA by translocating in the 3'-5' direction.</text>
        <dbReference type="EC" id="5.6.2.4"/>
    </reaction>
</comment>
<dbReference type="GO" id="GO:0005524">
    <property type="term" value="F:ATP binding"/>
    <property type="evidence" value="ECO:0007669"/>
    <property type="project" value="UniProtKB-KW"/>
</dbReference>
<keyword evidence="2" id="KW-0547">Nucleotide-binding</keyword>
<dbReference type="PROSITE" id="PS51194">
    <property type="entry name" value="HELICASE_CTER"/>
    <property type="match status" value="1"/>
</dbReference>
<organism evidence="11 12">
    <name type="scientific">Amnibacterium kyonggiense</name>
    <dbReference type="NCBI Taxonomy" id="595671"/>
    <lineage>
        <taxon>Bacteria</taxon>
        <taxon>Bacillati</taxon>
        <taxon>Actinomycetota</taxon>
        <taxon>Actinomycetes</taxon>
        <taxon>Micrococcales</taxon>
        <taxon>Microbacteriaceae</taxon>
        <taxon>Amnibacterium</taxon>
    </lineage>
</organism>
<dbReference type="InterPro" id="IPR011545">
    <property type="entry name" value="DEAD/DEAH_box_helicase_dom"/>
</dbReference>
<dbReference type="GO" id="GO:0006310">
    <property type="term" value="P:DNA recombination"/>
    <property type="evidence" value="ECO:0007669"/>
    <property type="project" value="TreeGrafter"/>
</dbReference>
<dbReference type="GO" id="GO:0009378">
    <property type="term" value="F:four-way junction helicase activity"/>
    <property type="evidence" value="ECO:0007669"/>
    <property type="project" value="TreeGrafter"/>
</dbReference>
<keyword evidence="6" id="KW-0413">Isomerase</keyword>
<name>A0A4R7FMD7_9MICO</name>
<keyword evidence="11" id="KW-0347">Helicase</keyword>
<evidence type="ECO:0000313" key="11">
    <source>
        <dbReference type="EMBL" id="TDS77632.1"/>
    </source>
</evidence>
<dbReference type="PROSITE" id="PS00690">
    <property type="entry name" value="DEAH_ATP_HELICASE"/>
    <property type="match status" value="1"/>
</dbReference>
<evidence type="ECO:0000256" key="3">
    <source>
        <dbReference type="ARBA" id="ARBA00022801"/>
    </source>
</evidence>
<dbReference type="EC" id="5.6.2.4" evidence="8"/>
<dbReference type="GO" id="GO:0030894">
    <property type="term" value="C:replisome"/>
    <property type="evidence" value="ECO:0007669"/>
    <property type="project" value="TreeGrafter"/>
</dbReference>
<keyword evidence="5" id="KW-0238">DNA-binding</keyword>
<keyword evidence="3" id="KW-0378">Hydrolase</keyword>
<dbReference type="SMART" id="SM00487">
    <property type="entry name" value="DEXDc"/>
    <property type="match status" value="1"/>
</dbReference>
<evidence type="ECO:0000256" key="8">
    <source>
        <dbReference type="ARBA" id="ARBA00034808"/>
    </source>
</evidence>
<reference evidence="11 12" key="1">
    <citation type="submission" date="2019-03" db="EMBL/GenBank/DDBJ databases">
        <title>Genomic Encyclopedia of Archaeal and Bacterial Type Strains, Phase II (KMG-II): from individual species to whole genera.</title>
        <authorList>
            <person name="Goeker M."/>
        </authorList>
    </citation>
    <scope>NUCLEOTIDE SEQUENCE [LARGE SCALE GENOMIC DNA]</scope>
    <source>
        <strain evidence="11 12">DSM 24782</strain>
    </source>
</reference>
<dbReference type="InterPro" id="IPR014001">
    <property type="entry name" value="Helicase_ATP-bd"/>
</dbReference>
<dbReference type="Pfam" id="PF00271">
    <property type="entry name" value="Helicase_C"/>
    <property type="match status" value="1"/>
</dbReference>
<dbReference type="GO" id="GO:0003677">
    <property type="term" value="F:DNA binding"/>
    <property type="evidence" value="ECO:0007669"/>
    <property type="project" value="UniProtKB-KW"/>
</dbReference>
<dbReference type="GO" id="GO:0006281">
    <property type="term" value="P:DNA repair"/>
    <property type="evidence" value="ECO:0007669"/>
    <property type="project" value="TreeGrafter"/>
</dbReference>
<feature type="domain" description="Helicase C-terminal" evidence="10">
    <location>
        <begin position="238"/>
        <end position="402"/>
    </location>
</feature>
<dbReference type="GO" id="GO:0043138">
    <property type="term" value="F:3'-5' DNA helicase activity"/>
    <property type="evidence" value="ECO:0007669"/>
    <property type="project" value="UniProtKB-EC"/>
</dbReference>
<feature type="domain" description="Helicase ATP-binding" evidence="9">
    <location>
        <begin position="36"/>
        <end position="210"/>
    </location>
</feature>
<comment type="caution">
    <text evidence="11">The sequence shown here is derived from an EMBL/GenBank/DDBJ whole genome shotgun (WGS) entry which is preliminary data.</text>
</comment>
<protein>
    <recommendedName>
        <fullName evidence="8">DNA 3'-5' helicase</fullName>
        <ecNumber evidence="8">5.6.2.4</ecNumber>
    </recommendedName>
</protein>
<dbReference type="AlphaFoldDB" id="A0A4R7FMD7"/>
<keyword evidence="12" id="KW-1185">Reference proteome</keyword>
<dbReference type="GO" id="GO:0016787">
    <property type="term" value="F:hydrolase activity"/>
    <property type="evidence" value="ECO:0007669"/>
    <property type="project" value="UniProtKB-KW"/>
</dbReference>
<dbReference type="InterPro" id="IPR029057">
    <property type="entry name" value="PRTase-like"/>
</dbReference>
<evidence type="ECO:0000259" key="10">
    <source>
        <dbReference type="PROSITE" id="PS51194"/>
    </source>
</evidence>
<evidence type="ECO:0000256" key="1">
    <source>
        <dbReference type="ARBA" id="ARBA00005446"/>
    </source>
</evidence>
<dbReference type="InterPro" id="IPR027417">
    <property type="entry name" value="P-loop_NTPase"/>
</dbReference>
<dbReference type="PANTHER" id="PTHR13710">
    <property type="entry name" value="DNA HELICASE RECQ FAMILY MEMBER"/>
    <property type="match status" value="1"/>
</dbReference>
<dbReference type="Proteomes" id="UP000295344">
    <property type="component" value="Unassembled WGS sequence"/>
</dbReference>
<gene>
    <name evidence="11" type="ORF">CLV52_2590</name>
</gene>
<dbReference type="Gene3D" id="3.40.50.300">
    <property type="entry name" value="P-loop containing nucleotide triphosphate hydrolases"/>
    <property type="match status" value="2"/>
</dbReference>
<dbReference type="OrthoDB" id="9760034at2"/>
<dbReference type="GO" id="GO:0005737">
    <property type="term" value="C:cytoplasm"/>
    <property type="evidence" value="ECO:0007669"/>
    <property type="project" value="TreeGrafter"/>
</dbReference>
<dbReference type="SUPFAM" id="SSF53271">
    <property type="entry name" value="PRTase-like"/>
    <property type="match status" value="1"/>
</dbReference>
<evidence type="ECO:0000256" key="5">
    <source>
        <dbReference type="ARBA" id="ARBA00023125"/>
    </source>
</evidence>
<proteinExistence type="inferred from homology"/>
<evidence type="ECO:0000259" key="9">
    <source>
        <dbReference type="PROSITE" id="PS51192"/>
    </source>
</evidence>
<dbReference type="PROSITE" id="PS51192">
    <property type="entry name" value="HELICASE_ATP_BIND_1"/>
    <property type="match status" value="1"/>
</dbReference>
<sequence>MTDTRTDTRAAALDVLRTLVGRPDADFHDGQYDAIEAIVDDARRALVVQRTGWGKSAVYFVATKLLRDRGAGPTLLVSPLLALMRDQVAAAARAGVLAASIDSANQHLWDEVRERLDRDEIDVLLVSPERLNNPDFRDGQLPGLIERTGLIVIDEAHCISDWGHDFRPDYRRLRDLVAAAGSTPVLATTATANGRVVADVAAQLGGPDEVLTIRGPLARASLRLGVLRTRDQATRLGWLVEHLRDLQGSGIVYALTVSAAEDTARLLREAGYDVLAYTGKTENAERETAEQALKENRVKALVATSALGMGFDKPDLGFVVHLGAPSSPVAYYQQVGRAGRATDSADVLLLPGAEDEAIWSYFATASMPTEEQAAAVLRELDPDRPLSTPALEALVDVKRSRLELLLKVLDVDGAVRRVRGGWVATGEPWTYDAERYERIAEARRAEQQHMLDYEALPEGPEGCRMAYLQRVLDDPSAAPCGRCDRCTSAWYPAEVSGDAAGTAGAALQRVGVAIEARKQWPTGAESRGLPVKGNIAVGERPEEGRAIARLTDLGWGGTLRRLLAPGTPDAEVPRPVVDAAVQVLRAWDWAERPVGVVAMPSHGHPRLVDSTARALSEIGRLPLLGALEAATSGPPEGAGGASLARLAGVWSAFRVPDDLRERLTASTGPVLLVDDAADSRWTFTVAARLLRQAGAPGVLPFALALQA</sequence>
<evidence type="ECO:0000256" key="2">
    <source>
        <dbReference type="ARBA" id="ARBA00022741"/>
    </source>
</evidence>
<dbReference type="InterPro" id="IPR001650">
    <property type="entry name" value="Helicase_C-like"/>
</dbReference>
<dbReference type="InterPro" id="IPR002464">
    <property type="entry name" value="DNA/RNA_helicase_DEAH_CS"/>
</dbReference>
<evidence type="ECO:0000256" key="7">
    <source>
        <dbReference type="ARBA" id="ARBA00034617"/>
    </source>
</evidence>
<evidence type="ECO:0000256" key="6">
    <source>
        <dbReference type="ARBA" id="ARBA00023235"/>
    </source>
</evidence>
<dbReference type="RefSeq" id="WP_133766677.1">
    <property type="nucleotide sequence ID" value="NZ_BAAARP010000004.1"/>
</dbReference>
<dbReference type="EMBL" id="SOAM01000002">
    <property type="protein sequence ID" value="TDS77632.1"/>
    <property type="molecule type" value="Genomic_DNA"/>
</dbReference>
<evidence type="ECO:0000256" key="4">
    <source>
        <dbReference type="ARBA" id="ARBA00022840"/>
    </source>
</evidence>